<dbReference type="InterPro" id="IPR013783">
    <property type="entry name" value="Ig-like_fold"/>
</dbReference>
<feature type="domain" description="Fibronectin type-III" evidence="1">
    <location>
        <begin position="222"/>
        <end position="309"/>
    </location>
</feature>
<protein>
    <submittedName>
        <fullName evidence="2">Fibronectin type III domain-containing protein 7</fullName>
    </submittedName>
</protein>
<feature type="domain" description="Fibronectin type-III" evidence="1">
    <location>
        <begin position="46"/>
        <end position="134"/>
    </location>
</feature>
<accession>A0A4Z2EKX9</accession>
<organism evidence="2 3">
    <name type="scientific">Liparis tanakae</name>
    <name type="common">Tanaka's snailfish</name>
    <dbReference type="NCBI Taxonomy" id="230148"/>
    <lineage>
        <taxon>Eukaryota</taxon>
        <taxon>Metazoa</taxon>
        <taxon>Chordata</taxon>
        <taxon>Craniata</taxon>
        <taxon>Vertebrata</taxon>
        <taxon>Euteleostomi</taxon>
        <taxon>Actinopterygii</taxon>
        <taxon>Neopterygii</taxon>
        <taxon>Teleostei</taxon>
        <taxon>Neoteleostei</taxon>
        <taxon>Acanthomorphata</taxon>
        <taxon>Eupercaria</taxon>
        <taxon>Perciformes</taxon>
        <taxon>Cottioidei</taxon>
        <taxon>Cottales</taxon>
        <taxon>Liparidae</taxon>
        <taxon>Liparis</taxon>
    </lineage>
</organism>
<name>A0A4Z2EKX9_9TELE</name>
<gene>
    <name evidence="2" type="primary">FNDC7_2</name>
    <name evidence="2" type="ORF">EYF80_060620</name>
</gene>
<feature type="domain" description="Fibronectin type-III" evidence="1">
    <location>
        <begin position="135"/>
        <end position="221"/>
    </location>
</feature>
<dbReference type="SUPFAM" id="SSF49265">
    <property type="entry name" value="Fibronectin type III"/>
    <property type="match status" value="4"/>
</dbReference>
<comment type="caution">
    <text evidence="2">The sequence shown here is derived from an EMBL/GenBank/DDBJ whole genome shotgun (WGS) entry which is preliminary data.</text>
</comment>
<evidence type="ECO:0000259" key="1">
    <source>
        <dbReference type="PROSITE" id="PS50853"/>
    </source>
</evidence>
<dbReference type="AlphaFoldDB" id="A0A4Z2EKX9"/>
<dbReference type="PANTHER" id="PTHR47135">
    <property type="entry name" value="FIBRONECTIN TYPE III DOMAIN-CONTAINING PROTEIN 7"/>
    <property type="match status" value="1"/>
</dbReference>
<dbReference type="InterPro" id="IPR003961">
    <property type="entry name" value="FN3_dom"/>
</dbReference>
<dbReference type="Proteomes" id="UP000314294">
    <property type="component" value="Unassembled WGS sequence"/>
</dbReference>
<sequence length="416" mass="42122">MAPRTCGQTFVHVSWKASRGALRYRAAAVDDVGNRLTCSSNETSCVLEGLVCSRVYSVGVSAMLGWSGSPNAASYAGRALGADGHNVTCDPGTELGCRLHGLHCGTTYTFTVSASDGDCRSPDSEPVVQSTAPCAVERVTNSLNCTTNTLTVSWAPGSTPLNHSVTALAAGAAALRCSTEASSCTLTPLRCGRSYNVTVNAISGTCEGRGSDTAIVHSVPCVPEGVRGAVECSTNTVMASWDAGGGEESYISRLEGAGGFSSSCPTANTSCLFPGLRCAQTFTLSVTATSTSSCDSAGSAEISTRTAPCDPTDVALALHCASGVATVTWGAAAGAKHYSVLAESAGHADHCRTNGTSCELSRLLCGERYAVSVLAGDGSCNSSVLGQTNVTTGGERHALGGGGAFVVSVLPPNHCC</sequence>
<reference evidence="2 3" key="1">
    <citation type="submission" date="2019-03" db="EMBL/GenBank/DDBJ databases">
        <title>First draft genome of Liparis tanakae, snailfish: a comprehensive survey of snailfish specific genes.</title>
        <authorList>
            <person name="Kim W."/>
            <person name="Song I."/>
            <person name="Jeong J.-H."/>
            <person name="Kim D."/>
            <person name="Kim S."/>
            <person name="Ryu S."/>
            <person name="Song J.Y."/>
            <person name="Lee S.K."/>
        </authorList>
    </citation>
    <scope>NUCLEOTIDE SEQUENCE [LARGE SCALE GENOMIC DNA]</scope>
    <source>
        <tissue evidence="2">Muscle</tissue>
    </source>
</reference>
<dbReference type="PROSITE" id="PS50853">
    <property type="entry name" value="FN3"/>
    <property type="match status" value="3"/>
</dbReference>
<dbReference type="Gene3D" id="2.60.40.10">
    <property type="entry name" value="Immunoglobulins"/>
    <property type="match status" value="3"/>
</dbReference>
<dbReference type="InterPro" id="IPR036116">
    <property type="entry name" value="FN3_sf"/>
</dbReference>
<dbReference type="PANTHER" id="PTHR47135:SF3">
    <property type="entry name" value="FIBRONECTIN TYPE-III DOMAIN-CONTAINING PROTEIN"/>
    <property type="match status" value="1"/>
</dbReference>
<dbReference type="Pfam" id="PF00041">
    <property type="entry name" value="fn3"/>
    <property type="match status" value="1"/>
</dbReference>
<dbReference type="OrthoDB" id="9908419at2759"/>
<dbReference type="CDD" id="cd00063">
    <property type="entry name" value="FN3"/>
    <property type="match status" value="1"/>
</dbReference>
<proteinExistence type="predicted"/>
<keyword evidence="3" id="KW-1185">Reference proteome</keyword>
<evidence type="ECO:0000313" key="3">
    <source>
        <dbReference type="Proteomes" id="UP000314294"/>
    </source>
</evidence>
<dbReference type="EMBL" id="SRLO01005907">
    <property type="protein sequence ID" value="TNN29231.1"/>
    <property type="molecule type" value="Genomic_DNA"/>
</dbReference>
<evidence type="ECO:0000313" key="2">
    <source>
        <dbReference type="EMBL" id="TNN29231.1"/>
    </source>
</evidence>